<reference evidence="3" key="1">
    <citation type="submission" date="2014-09" db="EMBL/GenBank/DDBJ databases">
        <authorList>
            <person name="Mudge J."/>
            <person name="Ramaraj T."/>
            <person name="Lindquist I.E."/>
            <person name="Bharti A.K."/>
            <person name="Sundararajan A."/>
            <person name="Cameron C.T."/>
            <person name="Woodward J.E."/>
            <person name="May G.D."/>
            <person name="Brubaker C."/>
            <person name="Broadhvest J."/>
            <person name="Wilkins T.A."/>
        </authorList>
    </citation>
    <scope>NUCLEOTIDE SEQUENCE</scope>
    <source>
        <strain evidence="3">cv. AKA8401</strain>
    </source>
</reference>
<feature type="region of interest" description="Disordered" evidence="1">
    <location>
        <begin position="150"/>
        <end position="177"/>
    </location>
</feature>
<protein>
    <submittedName>
        <fullName evidence="2">Sal-like protein 1</fullName>
    </submittedName>
</protein>
<gene>
    <name evidence="2" type="ORF">F383_26146</name>
</gene>
<keyword evidence="3" id="KW-1185">Reference proteome</keyword>
<feature type="compositionally biased region" description="Polar residues" evidence="1">
    <location>
        <begin position="150"/>
        <end position="174"/>
    </location>
</feature>
<feature type="compositionally biased region" description="Polar residues" evidence="1">
    <location>
        <begin position="386"/>
        <end position="400"/>
    </location>
</feature>
<feature type="region of interest" description="Disordered" evidence="1">
    <location>
        <begin position="345"/>
        <end position="400"/>
    </location>
</feature>
<name>A0A0B0P2S3_GOSAR</name>
<evidence type="ECO:0000256" key="1">
    <source>
        <dbReference type="SAM" id="MobiDB-lite"/>
    </source>
</evidence>
<evidence type="ECO:0000313" key="2">
    <source>
        <dbReference type="EMBL" id="KHG19310.1"/>
    </source>
</evidence>
<evidence type="ECO:0000313" key="3">
    <source>
        <dbReference type="Proteomes" id="UP000032142"/>
    </source>
</evidence>
<sequence>MIRSRIKENEIRSGNVESRRVADFVYLNPSKTTSGTLALYELSELSEYPYDSERFNGFRSYRKLGDHRGSSPLYQTLFWFDPNWVGNWLFKWPIFVYMGRDTGVCLSRVRHTIMLHDCVSPGVPYDFKSVLSTAKAHGCVASRVSQVSLDQGQGTRSNGPAPVQGTTPSNSRLATGSHDGEARQAFYQMMNDWFIDKIRKFGAEEFGATTDDDDGRVEFWIENTIQVLDELSLDPDECIKCAISLLRDTAYHWWKTLISVVPRERDTWDFFQVEFKRNILARDLSTRNDKSFLSLNKVVCLLQNTNTRLLVEILEIKEFVVLVGRAYKAKELEKEKRKADLEVREVRKRSSSKSFQSASKKVRDDYSSSKANMGHASRDRKRSHSSFRAPTTSVASVGNV</sequence>
<dbReference type="EMBL" id="KN412723">
    <property type="protein sequence ID" value="KHG19310.1"/>
    <property type="molecule type" value="Genomic_DNA"/>
</dbReference>
<organism evidence="2 3">
    <name type="scientific">Gossypium arboreum</name>
    <name type="common">Tree cotton</name>
    <name type="synonym">Gossypium nanking</name>
    <dbReference type="NCBI Taxonomy" id="29729"/>
    <lineage>
        <taxon>Eukaryota</taxon>
        <taxon>Viridiplantae</taxon>
        <taxon>Streptophyta</taxon>
        <taxon>Embryophyta</taxon>
        <taxon>Tracheophyta</taxon>
        <taxon>Spermatophyta</taxon>
        <taxon>Magnoliopsida</taxon>
        <taxon>eudicotyledons</taxon>
        <taxon>Gunneridae</taxon>
        <taxon>Pentapetalae</taxon>
        <taxon>rosids</taxon>
        <taxon>malvids</taxon>
        <taxon>Malvales</taxon>
        <taxon>Malvaceae</taxon>
        <taxon>Malvoideae</taxon>
        <taxon>Gossypium</taxon>
    </lineage>
</organism>
<accession>A0A0B0P2S3</accession>
<dbReference type="Proteomes" id="UP000032142">
    <property type="component" value="Unassembled WGS sequence"/>
</dbReference>
<dbReference type="AlphaFoldDB" id="A0A0B0P2S3"/>
<proteinExistence type="predicted"/>